<dbReference type="Pfam" id="PF08837">
    <property type="entry name" value="DUF1810"/>
    <property type="match status" value="1"/>
</dbReference>
<reference evidence="1 2" key="1">
    <citation type="submission" date="2024-03" db="EMBL/GenBank/DDBJ databases">
        <title>Human intestinal bacterial collection.</title>
        <authorList>
            <person name="Pauvert C."/>
            <person name="Hitch T.C.A."/>
            <person name="Clavel T."/>
        </authorList>
    </citation>
    <scope>NUCLEOTIDE SEQUENCE [LARGE SCALE GENOMIC DNA]</scope>
    <source>
        <strain evidence="1 2">CLA-AA-H78B</strain>
    </source>
</reference>
<evidence type="ECO:0000313" key="1">
    <source>
        <dbReference type="EMBL" id="MEQ2578403.1"/>
    </source>
</evidence>
<organism evidence="1 2">
    <name type="scientific">Hominiventricola aquisgranensis</name>
    <dbReference type="NCBI Taxonomy" id="3133164"/>
    <lineage>
        <taxon>Bacteria</taxon>
        <taxon>Bacillati</taxon>
        <taxon>Bacillota</taxon>
        <taxon>Clostridia</taxon>
        <taxon>Lachnospirales</taxon>
        <taxon>Lachnospiraceae</taxon>
        <taxon>Hominiventricola</taxon>
    </lineage>
</organism>
<keyword evidence="2" id="KW-1185">Reference proteome</keyword>
<name>A0ABV1HZP0_9FIRM</name>
<sequence>MRDSRGIEADLSRFVEAHDRSYSRALEEIREGRKQSHWMWYIFPQIVGLGLSSTSRFYAIADLEEARAYMQHPMLGAHMIEICGVLLGLSANDAEDVMGYPDDLKLRSSMTLFSQAVPSVKIFQQVLDKYFDGKMDQKTLEILGAHI</sequence>
<dbReference type="Proteomes" id="UP001470288">
    <property type="component" value="Unassembled WGS sequence"/>
</dbReference>
<dbReference type="EMBL" id="JBBMFC010000008">
    <property type="protein sequence ID" value="MEQ2578403.1"/>
    <property type="molecule type" value="Genomic_DNA"/>
</dbReference>
<dbReference type="Gene3D" id="1.25.40.380">
    <property type="entry name" value="Protein of unknown function DUF1810"/>
    <property type="match status" value="1"/>
</dbReference>
<dbReference type="InterPro" id="IPR036287">
    <property type="entry name" value="Rv1873-like_sf"/>
</dbReference>
<comment type="caution">
    <text evidence="1">The sequence shown here is derived from an EMBL/GenBank/DDBJ whole genome shotgun (WGS) entry which is preliminary data.</text>
</comment>
<proteinExistence type="predicted"/>
<gene>
    <name evidence="1" type="ORF">WMO62_06025</name>
</gene>
<accession>A0ABV1HZP0</accession>
<dbReference type="InterPro" id="IPR014937">
    <property type="entry name" value="DUF1810"/>
</dbReference>
<dbReference type="PIRSF" id="PIRSF008546">
    <property type="entry name" value="UCP008546"/>
    <property type="match status" value="1"/>
</dbReference>
<dbReference type="SUPFAM" id="SSF140736">
    <property type="entry name" value="Rv1873-like"/>
    <property type="match status" value="1"/>
</dbReference>
<protein>
    <submittedName>
        <fullName evidence="1">DUF1810 domain-containing protein</fullName>
    </submittedName>
</protein>
<evidence type="ECO:0000313" key="2">
    <source>
        <dbReference type="Proteomes" id="UP001470288"/>
    </source>
</evidence>
<dbReference type="RefSeq" id="WP_349144125.1">
    <property type="nucleotide sequence ID" value="NZ_JBBMFC010000008.1"/>
</dbReference>